<evidence type="ECO:0000256" key="1">
    <source>
        <dbReference type="SAM" id="MobiDB-lite"/>
    </source>
</evidence>
<dbReference type="Pfam" id="PF09361">
    <property type="entry name" value="Phasin_2"/>
    <property type="match status" value="1"/>
</dbReference>
<accession>A0A6B8KE89</accession>
<feature type="region of interest" description="Disordered" evidence="1">
    <location>
        <begin position="77"/>
        <end position="97"/>
    </location>
</feature>
<evidence type="ECO:0000259" key="2">
    <source>
        <dbReference type="Pfam" id="PF09361"/>
    </source>
</evidence>
<dbReference type="KEGG" id="mhey:H2LOC_009945"/>
<dbReference type="EMBL" id="CP046052">
    <property type="protein sequence ID" value="QGM45997.1"/>
    <property type="molecule type" value="Genomic_DNA"/>
</dbReference>
<reference evidence="3 4" key="1">
    <citation type="submission" date="2019-11" db="EMBL/GenBank/DDBJ databases">
        <title>The genome sequence of Methylocystis heyeri.</title>
        <authorList>
            <person name="Oshkin I.Y."/>
            <person name="Miroshnikov K."/>
            <person name="Dedysh S.N."/>
        </authorList>
    </citation>
    <scope>NUCLEOTIDE SEQUENCE [LARGE SCALE GENOMIC DNA]</scope>
    <source>
        <strain evidence="3 4">H2</strain>
    </source>
</reference>
<protein>
    <recommendedName>
        <fullName evidence="2">Phasin domain-containing protein</fullName>
    </recommendedName>
</protein>
<feature type="domain" description="Phasin" evidence="2">
    <location>
        <begin position="19"/>
        <end position="82"/>
    </location>
</feature>
<sequence length="97" mass="10624">MNTDAFNLERNPYWALLLHAQALNAKLLQFSADNFLASVNFFSDLARASTSPSSIPEVVVNKTRDQFETLTEQIEELSEAAQGGPPGEDEVVPNLGD</sequence>
<gene>
    <name evidence="3" type="ORF">H2LOC_009945</name>
</gene>
<evidence type="ECO:0000313" key="4">
    <source>
        <dbReference type="Proteomes" id="UP000309061"/>
    </source>
</evidence>
<organism evidence="3 4">
    <name type="scientific">Methylocystis heyeri</name>
    <dbReference type="NCBI Taxonomy" id="391905"/>
    <lineage>
        <taxon>Bacteria</taxon>
        <taxon>Pseudomonadati</taxon>
        <taxon>Pseudomonadota</taxon>
        <taxon>Alphaproteobacteria</taxon>
        <taxon>Hyphomicrobiales</taxon>
        <taxon>Methylocystaceae</taxon>
        <taxon>Methylocystis</taxon>
    </lineage>
</organism>
<evidence type="ECO:0000313" key="3">
    <source>
        <dbReference type="EMBL" id="QGM45997.1"/>
    </source>
</evidence>
<dbReference type="RefSeq" id="WP_136496260.1">
    <property type="nucleotide sequence ID" value="NZ_CP046052.1"/>
</dbReference>
<name>A0A6B8KE89_9HYPH</name>
<dbReference type="Proteomes" id="UP000309061">
    <property type="component" value="Chromosome"/>
</dbReference>
<proteinExistence type="predicted"/>
<dbReference type="AlphaFoldDB" id="A0A6B8KE89"/>
<dbReference type="InterPro" id="IPR018968">
    <property type="entry name" value="Phasin"/>
</dbReference>
<keyword evidence="4" id="KW-1185">Reference proteome</keyword>